<evidence type="ECO:0000256" key="4">
    <source>
        <dbReference type="ARBA" id="ARBA00022927"/>
    </source>
</evidence>
<evidence type="ECO:0000313" key="11">
    <source>
        <dbReference type="Proteomes" id="UP001519460"/>
    </source>
</evidence>
<proteinExistence type="predicted"/>
<feature type="region of interest" description="Disordered" evidence="8">
    <location>
        <begin position="1026"/>
        <end position="1062"/>
    </location>
</feature>
<keyword evidence="3" id="KW-0509">mRNA transport</keyword>
<feature type="compositionally biased region" description="Low complexity" evidence="8">
    <location>
        <begin position="1041"/>
        <end position="1062"/>
    </location>
</feature>
<dbReference type="AlphaFoldDB" id="A0ABD0L949"/>
<gene>
    <name evidence="10" type="ORF">BaRGS_00013021</name>
</gene>
<keyword evidence="5" id="KW-0811">Translocation</keyword>
<feature type="region of interest" description="Disordered" evidence="8">
    <location>
        <begin position="944"/>
        <end position="965"/>
    </location>
</feature>
<dbReference type="InterPro" id="IPR044840">
    <property type="entry name" value="Nup188"/>
</dbReference>
<accession>A0ABD0L949</accession>
<keyword evidence="2" id="KW-0813">Transport</keyword>
<evidence type="ECO:0000259" key="9">
    <source>
        <dbReference type="Pfam" id="PF21093"/>
    </source>
</evidence>
<dbReference type="Proteomes" id="UP001519460">
    <property type="component" value="Unassembled WGS sequence"/>
</dbReference>
<comment type="caution">
    <text evidence="10">The sequence shown here is derived from an EMBL/GenBank/DDBJ whole genome shotgun (WGS) entry which is preliminary data.</text>
</comment>
<dbReference type="Pfam" id="PF21093">
    <property type="entry name" value="Nup188_N-subdom_III"/>
    <property type="match status" value="1"/>
</dbReference>
<dbReference type="PANTHER" id="PTHR31431">
    <property type="entry name" value="NUCLEOPORIN NUP188 HOMOLOG"/>
    <property type="match status" value="1"/>
</dbReference>
<dbReference type="PANTHER" id="PTHR31431:SF1">
    <property type="entry name" value="NUCLEOPORIN NUP188"/>
    <property type="match status" value="1"/>
</dbReference>
<evidence type="ECO:0000256" key="5">
    <source>
        <dbReference type="ARBA" id="ARBA00023010"/>
    </source>
</evidence>
<feature type="compositionally biased region" description="Polar residues" evidence="8">
    <location>
        <begin position="864"/>
        <end position="884"/>
    </location>
</feature>
<organism evidence="10 11">
    <name type="scientific">Batillaria attramentaria</name>
    <dbReference type="NCBI Taxonomy" id="370345"/>
    <lineage>
        <taxon>Eukaryota</taxon>
        <taxon>Metazoa</taxon>
        <taxon>Spiralia</taxon>
        <taxon>Lophotrochozoa</taxon>
        <taxon>Mollusca</taxon>
        <taxon>Gastropoda</taxon>
        <taxon>Caenogastropoda</taxon>
        <taxon>Sorbeoconcha</taxon>
        <taxon>Cerithioidea</taxon>
        <taxon>Batillariidae</taxon>
        <taxon>Batillaria</taxon>
    </lineage>
</organism>
<keyword evidence="4" id="KW-0653">Protein transport</keyword>
<evidence type="ECO:0000256" key="6">
    <source>
        <dbReference type="ARBA" id="ARBA00023132"/>
    </source>
</evidence>
<feature type="region of interest" description="Disordered" evidence="8">
    <location>
        <begin position="858"/>
        <end position="884"/>
    </location>
</feature>
<dbReference type="EMBL" id="JACVVK020000072">
    <property type="protein sequence ID" value="KAK7495801.1"/>
    <property type="molecule type" value="Genomic_DNA"/>
</dbReference>
<sequence length="1093" mass="120764">MTQTGLLPYLTENVDDLGEVLTGRGLHPSMLGSIMAGTECTQGRYPLTLSVLTLLTEMVQPFSKAGVEQELQACVLQVLKGVFPLFRKWRYTDLAQRKQIGQQCLMLFHKILNLANLQDKKNPVAKVTRPNLHEVCVYSLLFTEAGRALIEIVATGVDIVETALVQQGSMTEGGGVDLIELIQLSLSVLNRLLLLRSPDLPTSPVEQALSWQPAGRQSQHVVATVAQYIYHRHNPRLPTLATLLLKRLALMSPMSILACLGNDAEPIRDMYLTRLQAVSEDLRLKVAILELLSVCVETQPGLIEIFFNVQVGTSDSTAGKKDLQLGRSSCLNTLLTLMDVKKQNTYHCPPDLLRAGLDLVHSLWRGRRETAMQVLRSKQSFWASVTEPLKRDITKPDEELAVQLQPTEVKIASFAFRILAQEIYAVDGSSVDPQLKTCLQEIGKASRMSYWSQFVRQSLLLEAEGQEKTEGDLSDNPTVMLLRAWRNILLVVSRSKFSGTLSLLKMKLAAIVSALYYTLLKSWISCVGKPAAILVGLRSTLEQTCSSSETLVPSVQIGLVGALTLLLQRARTDSASLAPPTIATLLPVTCSMLLHSTRQLPAPGQLAQTQQEAAKNGAGVKKADDSAESKLTVTVCSLLTEIVVLTDPPTWHTHLQEHGVIAAMLVSVESYMKAKQGLSYIHSALLLMTAIAEHERGAAMLALSNFTPHTCLAITQLYSNEDIFAANLLTSKVSGGPATNSVTGHGLYCLSINLYTLMLRKLGFSFLEDALNFLGAHQDRLQQSLELARLSLLEAAMLEAECTCHFLHQMALYRRQWRLHLPQVMVKLLMSMLNMVQTFISLLIRPRYLQHILERGRDGDKGKQSFQSSPLLQHQTSTDDVDQPSTQLLTTENSMLRIVARCLAVLRHFSPDLCEVLLDQESPLTFGSLISCVTACLRRLGKVDRSHSPHRAHSPHGKSPRLASGSEHQVPKSLLLFVMENCLTLAMTQAVRYLREPSLPQRDKQFLKRELGTELNSFLTSLLRHVRRGTPSSPGDKSLLASPHAGTTTSASTTSAGSVSHTLSRSMSQTTFTTSHDQHFFKLVQEFVKKVLR</sequence>
<evidence type="ECO:0000256" key="1">
    <source>
        <dbReference type="ARBA" id="ARBA00004567"/>
    </source>
</evidence>
<feature type="compositionally biased region" description="Basic residues" evidence="8">
    <location>
        <begin position="948"/>
        <end position="959"/>
    </location>
</feature>
<dbReference type="InterPro" id="IPR048883">
    <property type="entry name" value="Nup188_N-subdom_III"/>
</dbReference>
<keyword evidence="6" id="KW-0906">Nuclear pore complex</keyword>
<evidence type="ECO:0000256" key="2">
    <source>
        <dbReference type="ARBA" id="ARBA00022448"/>
    </source>
</evidence>
<feature type="domain" description="Nucleoporin Nup188 N-terminal subdomain III" evidence="9">
    <location>
        <begin position="29"/>
        <end position="309"/>
    </location>
</feature>
<dbReference type="GO" id="GO:0015031">
    <property type="term" value="P:protein transport"/>
    <property type="evidence" value="ECO:0007669"/>
    <property type="project" value="UniProtKB-KW"/>
</dbReference>
<evidence type="ECO:0000313" key="10">
    <source>
        <dbReference type="EMBL" id="KAK7495801.1"/>
    </source>
</evidence>
<reference evidence="10 11" key="1">
    <citation type="journal article" date="2023" name="Sci. Data">
        <title>Genome assembly of the Korean intertidal mud-creeper Batillaria attramentaria.</title>
        <authorList>
            <person name="Patra A.K."/>
            <person name="Ho P.T."/>
            <person name="Jun S."/>
            <person name="Lee S.J."/>
            <person name="Kim Y."/>
            <person name="Won Y.J."/>
        </authorList>
    </citation>
    <scope>NUCLEOTIDE SEQUENCE [LARGE SCALE GENOMIC DNA]</scope>
    <source>
        <strain evidence="10">Wonlab-2016</strain>
    </source>
</reference>
<protein>
    <recommendedName>
        <fullName evidence="9">Nucleoporin Nup188 N-terminal subdomain III domain-containing protein</fullName>
    </recommendedName>
</protein>
<dbReference type="GO" id="GO:0051028">
    <property type="term" value="P:mRNA transport"/>
    <property type="evidence" value="ECO:0007669"/>
    <property type="project" value="UniProtKB-KW"/>
</dbReference>
<evidence type="ECO:0000256" key="3">
    <source>
        <dbReference type="ARBA" id="ARBA00022816"/>
    </source>
</evidence>
<keyword evidence="11" id="KW-1185">Reference proteome</keyword>
<evidence type="ECO:0000256" key="8">
    <source>
        <dbReference type="SAM" id="MobiDB-lite"/>
    </source>
</evidence>
<comment type="subcellular location">
    <subcellularLocation>
        <location evidence="1">Nucleus</location>
        <location evidence="1">Nuclear pore complex</location>
    </subcellularLocation>
</comment>
<keyword evidence="7" id="KW-0539">Nucleus</keyword>
<name>A0ABD0L949_9CAEN</name>
<dbReference type="GO" id="GO:0005643">
    <property type="term" value="C:nuclear pore"/>
    <property type="evidence" value="ECO:0007669"/>
    <property type="project" value="UniProtKB-SubCell"/>
</dbReference>
<evidence type="ECO:0000256" key="7">
    <source>
        <dbReference type="ARBA" id="ARBA00023242"/>
    </source>
</evidence>